<comment type="caution">
    <text evidence="11">The sequence shown here is derived from an EMBL/GenBank/DDBJ whole genome shotgun (WGS) entry which is preliminary data.</text>
</comment>
<keyword evidence="9" id="KW-0472">Membrane</keyword>
<dbReference type="PROSITE" id="PS51722">
    <property type="entry name" value="G_TR_2"/>
    <property type="match status" value="1"/>
</dbReference>
<evidence type="ECO:0000256" key="3">
    <source>
        <dbReference type="ARBA" id="ARBA00017898"/>
    </source>
</evidence>
<dbReference type="SUPFAM" id="SSF52540">
    <property type="entry name" value="P-loop containing nucleoside triphosphate hydrolases"/>
    <property type="match status" value="1"/>
</dbReference>
<evidence type="ECO:0000256" key="5">
    <source>
        <dbReference type="ARBA" id="ARBA00022768"/>
    </source>
</evidence>
<accession>A0A8S2CJU2</accession>
<evidence type="ECO:0000313" key="13">
    <source>
        <dbReference type="Proteomes" id="UP000677228"/>
    </source>
</evidence>
<dbReference type="InterPro" id="IPR000795">
    <property type="entry name" value="T_Tr_GTP-bd_dom"/>
</dbReference>
<evidence type="ECO:0000256" key="7">
    <source>
        <dbReference type="ARBA" id="ARBA00023134"/>
    </source>
</evidence>
<dbReference type="EMBL" id="CAJNOK010000001">
    <property type="protein sequence ID" value="CAF0720716.1"/>
    <property type="molecule type" value="Genomic_DNA"/>
</dbReference>
<comment type="catalytic activity">
    <reaction evidence="8">
        <text>GTP + H2O = GDP + phosphate + H(+)</text>
        <dbReference type="Rhea" id="RHEA:19669"/>
        <dbReference type="ChEBI" id="CHEBI:15377"/>
        <dbReference type="ChEBI" id="CHEBI:15378"/>
        <dbReference type="ChEBI" id="CHEBI:37565"/>
        <dbReference type="ChEBI" id="CHEBI:43474"/>
        <dbReference type="ChEBI" id="CHEBI:58189"/>
        <dbReference type="EC" id="3.6.5.3"/>
    </reaction>
    <physiologicalReaction direction="left-to-right" evidence="8">
        <dbReference type="Rhea" id="RHEA:19670"/>
    </physiologicalReaction>
</comment>
<dbReference type="HAMAP" id="MF_00118_B">
    <property type="entry name" value="EF_Tu_B"/>
    <property type="match status" value="1"/>
</dbReference>
<keyword evidence="9" id="KW-0812">Transmembrane</keyword>
<dbReference type="GO" id="GO:0005829">
    <property type="term" value="C:cytosol"/>
    <property type="evidence" value="ECO:0007669"/>
    <property type="project" value="TreeGrafter"/>
</dbReference>
<keyword evidence="5" id="KW-0251">Elongation factor</keyword>
<keyword evidence="4" id="KW-0547">Nucleotide-binding</keyword>
<dbReference type="InterPro" id="IPR009000">
    <property type="entry name" value="Transl_B-barrel_sf"/>
</dbReference>
<dbReference type="Proteomes" id="UP000677228">
    <property type="component" value="Unassembled WGS sequence"/>
</dbReference>
<dbReference type="InterPro" id="IPR004541">
    <property type="entry name" value="Transl_elong_EFTu/EF1A_bac/org"/>
</dbReference>
<name>A0A8S2CJU2_9BILA</name>
<organism evidence="11 13">
    <name type="scientific">Didymodactylos carnosus</name>
    <dbReference type="NCBI Taxonomy" id="1234261"/>
    <lineage>
        <taxon>Eukaryota</taxon>
        <taxon>Metazoa</taxon>
        <taxon>Spiralia</taxon>
        <taxon>Gnathifera</taxon>
        <taxon>Rotifera</taxon>
        <taxon>Eurotatoria</taxon>
        <taxon>Bdelloidea</taxon>
        <taxon>Philodinida</taxon>
        <taxon>Philodinidae</taxon>
        <taxon>Didymodactylos</taxon>
    </lineage>
</organism>
<evidence type="ECO:0000256" key="6">
    <source>
        <dbReference type="ARBA" id="ARBA00022917"/>
    </source>
</evidence>
<feature type="domain" description="Tr-type G" evidence="10">
    <location>
        <begin position="10"/>
        <end position="191"/>
    </location>
</feature>
<dbReference type="InterPro" id="IPR027417">
    <property type="entry name" value="P-loop_NTPase"/>
</dbReference>
<dbReference type="InterPro" id="IPR009001">
    <property type="entry name" value="Transl_elong_EF1A/Init_IF2_C"/>
</dbReference>
<dbReference type="PANTHER" id="PTHR43721">
    <property type="entry name" value="ELONGATION FACTOR TU-RELATED"/>
    <property type="match status" value="1"/>
</dbReference>
<protein>
    <recommendedName>
        <fullName evidence="3">Elongation factor Tu, mitochondrial</fullName>
        <ecNumber evidence="2">3.6.5.3</ecNumber>
    </recommendedName>
</protein>
<dbReference type="PROSITE" id="PS00301">
    <property type="entry name" value="G_TR_1"/>
    <property type="match status" value="1"/>
</dbReference>
<dbReference type="GO" id="GO:0003746">
    <property type="term" value="F:translation elongation factor activity"/>
    <property type="evidence" value="ECO:0007669"/>
    <property type="project" value="UniProtKB-KW"/>
</dbReference>
<sequence>MAKVKFERNKPHVNVGTIGHIDHGKTTLTAALCTYLAKKGLSEAKRYDQIDASPEEKERGITINTAHVEYESEKRHYAHVDCPGHADYVKNMITGAAQMDGGILVVSAADGPMPQTREHILLARQVGVPKLVVFMNKCDMVADTELQDLVEMEVRDLLKLYGFDGDNTPVIRDNYIPLPERETDKPFLAPVEDVFTITGRGTVVTGRVERGTLKLNDEVEIVGFNPTRKTVVTAIEMFRKLLDDARAGDNVGLLLRGIEKNDVMRGQVLAKPGTVLPHTKFKAQVYALKKEEGGRHTPFFQGYRPQFYFRTTDVTGSILLKEGQEMIMPGDNTEITVELISPIAVEKGTKFSIREGGRTVGAAVHPKVLANLADDGPNTNPQMLVDSAVILIATLGMVGFSVLIALFTGIRGGFIIRDEIDSGMMLLMSSKPLGRKGMLSSRLLAYFTICLCFVIILALANGLGMKVGGGKAISGAIISTTVAGIGGINLMLSLLFGSIALICSLYMGTGKVIGTTVAVGMMAPLTSLLAPVTNAYEDTLGVWGSMTTHFGVSEAAMLESTRTGKVPPAIMQRRIIVEQIAFPDHGIEPFISLTEAIGE</sequence>
<dbReference type="PANTHER" id="PTHR43721:SF22">
    <property type="entry name" value="ELONGATION FACTOR TU, MITOCHONDRIAL"/>
    <property type="match status" value="1"/>
</dbReference>
<dbReference type="Pfam" id="PF00009">
    <property type="entry name" value="GTP_EFTU"/>
    <property type="match status" value="1"/>
</dbReference>
<dbReference type="PRINTS" id="PR00315">
    <property type="entry name" value="ELONGATNFCT"/>
</dbReference>
<keyword evidence="7" id="KW-0342">GTP-binding</keyword>
<dbReference type="Proteomes" id="UP000682733">
    <property type="component" value="Unassembled WGS sequence"/>
</dbReference>
<dbReference type="Gene3D" id="2.40.30.10">
    <property type="entry name" value="Translation factors"/>
    <property type="match status" value="2"/>
</dbReference>
<keyword evidence="6" id="KW-0648">Protein biosynthesis</keyword>
<evidence type="ECO:0000313" key="11">
    <source>
        <dbReference type="EMBL" id="CAF0720716.1"/>
    </source>
</evidence>
<dbReference type="AlphaFoldDB" id="A0A8S2CJU2"/>
<keyword evidence="9" id="KW-1133">Transmembrane helix</keyword>
<dbReference type="GO" id="GO:0003924">
    <property type="term" value="F:GTPase activity"/>
    <property type="evidence" value="ECO:0007669"/>
    <property type="project" value="InterPro"/>
</dbReference>
<dbReference type="SUPFAM" id="SSF50465">
    <property type="entry name" value="EF-Tu/eEF-1alpha/eIF2-gamma C-terminal domain"/>
    <property type="match status" value="1"/>
</dbReference>
<dbReference type="CDD" id="cd03697">
    <property type="entry name" value="EFTU_II"/>
    <property type="match status" value="1"/>
</dbReference>
<dbReference type="EMBL" id="CAJOBA010000001">
    <property type="protein sequence ID" value="CAF3491818.1"/>
    <property type="molecule type" value="Genomic_DNA"/>
</dbReference>
<reference evidence="11" key="1">
    <citation type="submission" date="2021-02" db="EMBL/GenBank/DDBJ databases">
        <authorList>
            <person name="Nowell W R."/>
        </authorList>
    </citation>
    <scope>NUCLEOTIDE SEQUENCE</scope>
</reference>
<evidence type="ECO:0000256" key="4">
    <source>
        <dbReference type="ARBA" id="ARBA00022741"/>
    </source>
</evidence>
<feature type="transmembrane region" description="Helical" evidence="9">
    <location>
        <begin position="476"/>
        <end position="503"/>
    </location>
</feature>
<evidence type="ECO:0000256" key="2">
    <source>
        <dbReference type="ARBA" id="ARBA00011986"/>
    </source>
</evidence>
<dbReference type="Pfam" id="PF03143">
    <property type="entry name" value="GTP_EFTU_D3"/>
    <property type="match status" value="1"/>
</dbReference>
<evidence type="ECO:0000256" key="9">
    <source>
        <dbReference type="SAM" id="Phobius"/>
    </source>
</evidence>
<dbReference type="SUPFAM" id="SSF50447">
    <property type="entry name" value="Translation proteins"/>
    <property type="match status" value="1"/>
</dbReference>
<dbReference type="InterPro" id="IPR033720">
    <property type="entry name" value="EFTU_2"/>
</dbReference>
<evidence type="ECO:0000256" key="1">
    <source>
        <dbReference type="ARBA" id="ARBA00007249"/>
    </source>
</evidence>
<dbReference type="FunFam" id="3.40.50.300:FF:000003">
    <property type="entry name" value="Elongation factor Tu"/>
    <property type="match status" value="1"/>
</dbReference>
<dbReference type="NCBIfam" id="TIGR00231">
    <property type="entry name" value="small_GTP"/>
    <property type="match status" value="1"/>
</dbReference>
<dbReference type="Gene3D" id="3.40.50.300">
    <property type="entry name" value="P-loop containing nucleotide triphosphate hydrolases"/>
    <property type="match status" value="1"/>
</dbReference>
<feature type="transmembrane region" description="Helical" evidence="9">
    <location>
        <begin position="443"/>
        <end position="464"/>
    </location>
</feature>
<dbReference type="CDD" id="cd03707">
    <property type="entry name" value="EFTU_III"/>
    <property type="match status" value="1"/>
</dbReference>
<comment type="similarity">
    <text evidence="1">Belongs to the TRAFAC class translation factor GTPase superfamily. Classic translation factor GTPase family. EF-Tu/EF-1A subfamily.</text>
</comment>
<evidence type="ECO:0000259" key="10">
    <source>
        <dbReference type="PROSITE" id="PS51722"/>
    </source>
</evidence>
<evidence type="ECO:0000313" key="12">
    <source>
        <dbReference type="EMBL" id="CAF3491818.1"/>
    </source>
</evidence>
<dbReference type="GO" id="GO:0005525">
    <property type="term" value="F:GTP binding"/>
    <property type="evidence" value="ECO:0007669"/>
    <property type="project" value="UniProtKB-KW"/>
</dbReference>
<dbReference type="FunFam" id="2.40.30.10:FF:000001">
    <property type="entry name" value="Elongation factor Tu"/>
    <property type="match status" value="1"/>
</dbReference>
<dbReference type="InterPro" id="IPR050055">
    <property type="entry name" value="EF-Tu_GTPase"/>
</dbReference>
<dbReference type="InterPro" id="IPR005225">
    <property type="entry name" value="Small_GTP-bd"/>
</dbReference>
<dbReference type="InterPro" id="IPR004160">
    <property type="entry name" value="Transl_elong_EFTu/EF1A_C"/>
</dbReference>
<feature type="transmembrane region" description="Helical" evidence="9">
    <location>
        <begin position="388"/>
        <end position="407"/>
    </location>
</feature>
<dbReference type="InterPro" id="IPR041709">
    <property type="entry name" value="EF-Tu_GTP-bd"/>
</dbReference>
<evidence type="ECO:0000256" key="8">
    <source>
        <dbReference type="ARBA" id="ARBA00051990"/>
    </source>
</evidence>
<proteinExistence type="inferred from homology"/>
<dbReference type="InterPro" id="IPR004161">
    <property type="entry name" value="EFTu-like_2"/>
</dbReference>
<dbReference type="EC" id="3.6.5.3" evidence="2"/>
<gene>
    <name evidence="11" type="ORF">OVA965_LOCUS16</name>
    <name evidence="12" type="ORF">TMI583_LOCUS16</name>
</gene>
<dbReference type="CDD" id="cd01884">
    <property type="entry name" value="EF_Tu"/>
    <property type="match status" value="1"/>
</dbReference>
<dbReference type="Pfam" id="PF03144">
    <property type="entry name" value="GTP_EFTU_D2"/>
    <property type="match status" value="1"/>
</dbReference>
<dbReference type="InterPro" id="IPR031157">
    <property type="entry name" value="G_TR_CS"/>
</dbReference>